<name>A0A2M7T4W0_9ACTN</name>
<keyword evidence="4" id="KW-0233">DNA recombination</keyword>
<feature type="domain" description="Probable transposase IS891/IS1136/IS1341" evidence="5">
    <location>
        <begin position="165"/>
        <end position="281"/>
    </location>
</feature>
<evidence type="ECO:0000256" key="2">
    <source>
        <dbReference type="ARBA" id="ARBA00022578"/>
    </source>
</evidence>
<evidence type="ECO:0000256" key="1">
    <source>
        <dbReference type="ARBA" id="ARBA00008761"/>
    </source>
</evidence>
<dbReference type="InterPro" id="IPR001959">
    <property type="entry name" value="Transposase"/>
</dbReference>
<dbReference type="GO" id="GO:0006310">
    <property type="term" value="P:DNA recombination"/>
    <property type="evidence" value="ECO:0007669"/>
    <property type="project" value="UniProtKB-KW"/>
</dbReference>
<dbReference type="Pfam" id="PF01385">
    <property type="entry name" value="OrfB_IS605"/>
    <property type="match status" value="1"/>
</dbReference>
<evidence type="ECO:0000259" key="6">
    <source>
        <dbReference type="Pfam" id="PF07282"/>
    </source>
</evidence>
<gene>
    <name evidence="7" type="ORF">COY37_11715</name>
</gene>
<accession>A0A2M7T4W0</accession>
<dbReference type="Pfam" id="PF07282">
    <property type="entry name" value="Cas12f1-like_TNB"/>
    <property type="match status" value="1"/>
</dbReference>
<protein>
    <submittedName>
        <fullName evidence="7">Transposase</fullName>
    </submittedName>
</protein>
<dbReference type="NCBIfam" id="NF040570">
    <property type="entry name" value="guided_TnpB"/>
    <property type="match status" value="1"/>
</dbReference>
<proteinExistence type="inferred from homology"/>
<feature type="domain" description="Cas12f1-like TNB" evidence="6">
    <location>
        <begin position="292"/>
        <end position="359"/>
    </location>
</feature>
<evidence type="ECO:0000313" key="8">
    <source>
        <dbReference type="Proteomes" id="UP000230956"/>
    </source>
</evidence>
<evidence type="ECO:0000256" key="4">
    <source>
        <dbReference type="ARBA" id="ARBA00023172"/>
    </source>
</evidence>
<dbReference type="EMBL" id="PFNG01000274">
    <property type="protein sequence ID" value="PIZ34531.1"/>
    <property type="molecule type" value="Genomic_DNA"/>
</dbReference>
<organism evidence="7 8">
    <name type="scientific">Candidatus Aquicultor secundus</name>
    <dbReference type="NCBI Taxonomy" id="1973895"/>
    <lineage>
        <taxon>Bacteria</taxon>
        <taxon>Bacillati</taxon>
        <taxon>Actinomycetota</taxon>
        <taxon>Candidatus Aquicultoria</taxon>
        <taxon>Candidatus Aquicultorales</taxon>
        <taxon>Candidatus Aquicultoraceae</taxon>
        <taxon>Candidatus Aquicultor</taxon>
    </lineage>
</organism>
<keyword evidence="3" id="KW-0238">DNA-binding</keyword>
<dbReference type="InterPro" id="IPR010095">
    <property type="entry name" value="Cas12f1-like_TNB"/>
</dbReference>
<dbReference type="AlphaFoldDB" id="A0A2M7T4W0"/>
<evidence type="ECO:0000259" key="5">
    <source>
        <dbReference type="Pfam" id="PF01385"/>
    </source>
</evidence>
<dbReference type="Proteomes" id="UP000230956">
    <property type="component" value="Unassembled WGS sequence"/>
</dbReference>
<comment type="similarity">
    <text evidence="1">In the C-terminal section; belongs to the transposase 35 family.</text>
</comment>
<evidence type="ECO:0000256" key="3">
    <source>
        <dbReference type="ARBA" id="ARBA00023125"/>
    </source>
</evidence>
<comment type="caution">
    <text evidence="7">The sequence shown here is derived from an EMBL/GenBank/DDBJ whole genome shotgun (WGS) entry which is preliminary data.</text>
</comment>
<dbReference type="GO" id="GO:0032196">
    <property type="term" value="P:transposition"/>
    <property type="evidence" value="ECO:0007669"/>
    <property type="project" value="UniProtKB-KW"/>
</dbReference>
<dbReference type="GO" id="GO:0003677">
    <property type="term" value="F:DNA binding"/>
    <property type="evidence" value="ECO:0007669"/>
    <property type="project" value="UniProtKB-KW"/>
</dbReference>
<dbReference type="RefSeq" id="WP_286677862.1">
    <property type="nucleotide sequence ID" value="NZ_MNXI01000041.1"/>
</dbReference>
<evidence type="ECO:0000313" key="7">
    <source>
        <dbReference type="EMBL" id="PIZ34531.1"/>
    </source>
</evidence>
<reference evidence="8" key="1">
    <citation type="submission" date="2017-09" db="EMBL/GenBank/DDBJ databases">
        <title>Depth-based differentiation of microbial function through sediment-hosted aquifers and enrichment of novel symbionts in the deep terrestrial subsurface.</title>
        <authorList>
            <person name="Probst A.J."/>
            <person name="Ladd B."/>
            <person name="Jarett J.K."/>
            <person name="Geller-Mcgrath D.E."/>
            <person name="Sieber C.M.K."/>
            <person name="Emerson J.B."/>
            <person name="Anantharaman K."/>
            <person name="Thomas B.C."/>
            <person name="Malmstrom R."/>
            <person name="Stieglmeier M."/>
            <person name="Klingl A."/>
            <person name="Woyke T."/>
            <person name="Ryan C.M."/>
            <person name="Banfield J.F."/>
        </authorList>
    </citation>
    <scope>NUCLEOTIDE SEQUENCE [LARGE SCALE GENOMIC DNA]</scope>
</reference>
<keyword evidence="2" id="KW-0815">Transposition</keyword>
<sequence>MRVTYKYKLYNSKKNKHLHQTITLAGRAYNHGIALHRRYYRLYDKHLNQYALMKHFTKLKKRPHYAWLNDIPSQALQEIAQRIDRGYRLFFRNLKAGIKTAPPLFKKTRKYKSYTLKQAGWKLLGDSRAQIGKRVYKMCRDRTLVGDVKTVTIKRDALYDLYLCFSVEVDDPKVRPTSGKMAGFDFGLKSFLTVHDGFESYEIASPELFKQSLKSVKALSRCLSRKAEGSNNRRKARARLARAHRAIANKRLGWFFKLSHDLTERYDYLFFETLNLKGMQRLWGRKVSDLAFGMFLNVLQYVANKKGKVVALIDPFFPSSRLCPHCGCINEHLELSDRRWRCPHCHEIIERDVAAALNILREGASSLGGGDVRPVLGQSLLMPESHAL</sequence>